<organism evidence="2 3">
    <name type="scientific">Azospirillum rugosum</name>
    <dbReference type="NCBI Taxonomy" id="416170"/>
    <lineage>
        <taxon>Bacteria</taxon>
        <taxon>Pseudomonadati</taxon>
        <taxon>Pseudomonadota</taxon>
        <taxon>Alphaproteobacteria</taxon>
        <taxon>Rhodospirillales</taxon>
        <taxon>Azospirillaceae</taxon>
        <taxon>Azospirillum</taxon>
    </lineage>
</organism>
<name>A0ABS4SEQ5_9PROT</name>
<evidence type="ECO:0000256" key="1">
    <source>
        <dbReference type="SAM" id="MobiDB-lite"/>
    </source>
</evidence>
<gene>
    <name evidence="2" type="ORF">J2851_000804</name>
</gene>
<feature type="compositionally biased region" description="Polar residues" evidence="1">
    <location>
        <begin position="1"/>
        <end position="10"/>
    </location>
</feature>
<evidence type="ECO:0000313" key="2">
    <source>
        <dbReference type="EMBL" id="MBP2291062.1"/>
    </source>
</evidence>
<protein>
    <submittedName>
        <fullName evidence="2">Uncharacterized protein</fullName>
    </submittedName>
</protein>
<proteinExistence type="predicted"/>
<dbReference type="Proteomes" id="UP000781958">
    <property type="component" value="Unassembled WGS sequence"/>
</dbReference>
<dbReference type="RefSeq" id="WP_209764307.1">
    <property type="nucleotide sequence ID" value="NZ_JAGINP010000002.1"/>
</dbReference>
<sequence length="196" mass="20509">MKTGPLNSTHPHPGGNDCGTDSARRPSTVIDTIGLTFVQAATRVAELIKEHDGLDDREDEEADEVRAALYASWQDLQRVILAAEPQTLDDAVAVIDRLLCERSGMPAGSSPLHAQAIERVRAVIQRARNAESSAIEAAAFGDTIAAFAGEAEADLCAPSAPTVSMIEAGAAAAGIAPDEARAAYVAMTKAFRKEAA</sequence>
<feature type="region of interest" description="Disordered" evidence="1">
    <location>
        <begin position="1"/>
        <end position="25"/>
    </location>
</feature>
<keyword evidence="3" id="KW-1185">Reference proteome</keyword>
<accession>A0ABS4SEQ5</accession>
<dbReference type="EMBL" id="JAGINP010000002">
    <property type="protein sequence ID" value="MBP2291062.1"/>
    <property type="molecule type" value="Genomic_DNA"/>
</dbReference>
<reference evidence="2 3" key="1">
    <citation type="submission" date="2021-03" db="EMBL/GenBank/DDBJ databases">
        <title>Genomic Encyclopedia of Type Strains, Phase III (KMG-III): the genomes of soil and plant-associated and newly described type strains.</title>
        <authorList>
            <person name="Whitman W."/>
        </authorList>
    </citation>
    <scope>NUCLEOTIDE SEQUENCE [LARGE SCALE GENOMIC DNA]</scope>
    <source>
        <strain evidence="2 3">IMMIB AFH-6</strain>
    </source>
</reference>
<evidence type="ECO:0000313" key="3">
    <source>
        <dbReference type="Proteomes" id="UP000781958"/>
    </source>
</evidence>
<comment type="caution">
    <text evidence="2">The sequence shown here is derived from an EMBL/GenBank/DDBJ whole genome shotgun (WGS) entry which is preliminary data.</text>
</comment>